<evidence type="ECO:0000313" key="4">
    <source>
        <dbReference type="Proteomes" id="UP000198765"/>
    </source>
</evidence>
<sequence>MSEQRRQILQMLADGKITADEAERLIAALERDQPTSSSSDTEPGQKPRRRYLRVVVDSPENFGGDGPGRVNVRVPLQLLRAGVRLASLIPPQALSQANEELTKSGVPIDLTQLKPQHIEELIEHLDEMTVDVDQPDAKVQVFCE</sequence>
<dbReference type="EMBL" id="LT594324">
    <property type="protein sequence ID" value="SBT43836.1"/>
    <property type="molecule type" value="Genomic_DNA"/>
</dbReference>
<dbReference type="PATRIC" id="fig|299146.4.peg.1961"/>
<dbReference type="AlphaFoldDB" id="A0A1A8ZIY9"/>
<name>A0A1A8ZIY9_9ACTN</name>
<dbReference type="Pfam" id="PF22746">
    <property type="entry name" value="SHOCT-like_DUF2089-C"/>
    <property type="match status" value="1"/>
</dbReference>
<organism evidence="3 4">
    <name type="scientific">Micromonospora narathiwatensis</name>
    <dbReference type="NCBI Taxonomy" id="299146"/>
    <lineage>
        <taxon>Bacteria</taxon>
        <taxon>Bacillati</taxon>
        <taxon>Actinomycetota</taxon>
        <taxon>Actinomycetes</taxon>
        <taxon>Micromonosporales</taxon>
        <taxon>Micromonosporaceae</taxon>
        <taxon>Micromonospora</taxon>
    </lineage>
</organism>
<evidence type="ECO:0000256" key="1">
    <source>
        <dbReference type="SAM" id="MobiDB-lite"/>
    </source>
</evidence>
<evidence type="ECO:0000259" key="2">
    <source>
        <dbReference type="Pfam" id="PF22746"/>
    </source>
</evidence>
<dbReference type="Proteomes" id="UP000198765">
    <property type="component" value="Chromosome I"/>
</dbReference>
<proteinExistence type="predicted"/>
<gene>
    <name evidence="3" type="ORF">GA0070621_1899</name>
</gene>
<dbReference type="OrthoDB" id="118871at2"/>
<protein>
    <recommendedName>
        <fullName evidence="2">YvlB/LiaX N-terminal domain-containing protein</fullName>
    </recommendedName>
</protein>
<feature type="region of interest" description="Disordered" evidence="1">
    <location>
        <begin position="28"/>
        <end position="51"/>
    </location>
</feature>
<keyword evidence="4" id="KW-1185">Reference proteome</keyword>
<accession>A0A1A8ZIY9</accession>
<feature type="domain" description="YvlB/LiaX N-terminal" evidence="2">
    <location>
        <begin position="3"/>
        <end position="31"/>
    </location>
</feature>
<dbReference type="InterPro" id="IPR053959">
    <property type="entry name" value="YvlB/LiaX_N"/>
</dbReference>
<reference evidence="3 4" key="1">
    <citation type="submission" date="2016-06" db="EMBL/GenBank/DDBJ databases">
        <authorList>
            <person name="Kjaerup R.B."/>
            <person name="Dalgaard T.S."/>
            <person name="Juul-Madsen H.R."/>
        </authorList>
    </citation>
    <scope>NUCLEOTIDE SEQUENCE [LARGE SCALE GENOMIC DNA]</scope>
    <source>
        <strain evidence="3 4">DSM 45248</strain>
    </source>
</reference>
<evidence type="ECO:0000313" key="3">
    <source>
        <dbReference type="EMBL" id="SBT43836.1"/>
    </source>
</evidence>
<dbReference type="RefSeq" id="WP_091193437.1">
    <property type="nucleotide sequence ID" value="NZ_LT594324.1"/>
</dbReference>